<name>A0ABD1DL82_CULPP</name>
<dbReference type="Pfam" id="PF00583">
    <property type="entry name" value="Acetyltransf_1"/>
    <property type="match status" value="2"/>
</dbReference>
<accession>A0ABD1DL82</accession>
<dbReference type="EMBL" id="JBEHCU010005258">
    <property type="protein sequence ID" value="KAL1400403.1"/>
    <property type="molecule type" value="Genomic_DNA"/>
</dbReference>
<reference evidence="2 3" key="1">
    <citation type="submission" date="2024-05" db="EMBL/GenBank/DDBJ databases">
        <title>Culex pipiens pipiens assembly and annotation.</title>
        <authorList>
            <person name="Alout H."/>
            <person name="Durand T."/>
        </authorList>
    </citation>
    <scope>NUCLEOTIDE SEQUENCE [LARGE SCALE GENOMIC DNA]</scope>
    <source>
        <strain evidence="2">HA-2024</strain>
        <tissue evidence="2">Whole body</tissue>
    </source>
</reference>
<dbReference type="CDD" id="cd04301">
    <property type="entry name" value="NAT_SF"/>
    <property type="match status" value="2"/>
</dbReference>
<dbReference type="SUPFAM" id="SSF55729">
    <property type="entry name" value="Acyl-CoA N-acyltransferases (Nat)"/>
    <property type="match status" value="2"/>
</dbReference>
<sequence length="480" mass="55017">MTSWQRPDTTPYPQVWHTFQSLDSYTNNLVRYRVQDLPPDRFEDAVEHMRKYFLRDEPICASLRLAEDPVGMREICDVWRRVVQQRCAVVCFQEGSDEIVGLNMLTVVSREYQAQQQQQFASPAVRAFVECTLYMTEKGQLFEHFSVDHFLSAWGLSVHPAYRSRGLATEILRARVPLCKAFGIRLSATVFSHPGSQHPAAKVGFMDRVVERFDELTKKGFQLGQIPVEFNKLMTLSVDLDNMVWTRPQNVPYPSVWLTFKAKAADSDELVNYVVQDLPEDRFEEAIEHLIGVFIYDEPMCRAKKLAEQPESVEGIREMWRELVQHRMAMVCFQEGSDEIVGLNMTYVSSKNDKEDYVVKGSLWQEVFDAVVYFSEKGNVYDQYQVTEYLAAMGLSVSPKYRGRGIATEILRARIPLCRATGLKLTSTVFTATGSQIPAAKVGFEESFAMEYEELAKANPRFVFPGVQAKHCKMMSMKIE</sequence>
<comment type="caution">
    <text evidence="2">The sequence shown here is derived from an EMBL/GenBank/DDBJ whole genome shotgun (WGS) entry which is preliminary data.</text>
</comment>
<proteinExistence type="predicted"/>
<dbReference type="Gene3D" id="3.40.630.30">
    <property type="match status" value="2"/>
</dbReference>
<dbReference type="Proteomes" id="UP001562425">
    <property type="component" value="Unassembled WGS sequence"/>
</dbReference>
<dbReference type="InterPro" id="IPR016181">
    <property type="entry name" value="Acyl_CoA_acyltransferase"/>
</dbReference>
<dbReference type="PANTHER" id="PTHR20905">
    <property type="entry name" value="N-ACETYLTRANSFERASE-RELATED"/>
    <property type="match status" value="1"/>
</dbReference>
<dbReference type="InterPro" id="IPR000182">
    <property type="entry name" value="GNAT_dom"/>
</dbReference>
<protein>
    <recommendedName>
        <fullName evidence="1">N-acetyltransferase domain-containing protein</fullName>
    </recommendedName>
</protein>
<gene>
    <name evidence="2" type="ORF">pipiens_007463</name>
</gene>
<dbReference type="PROSITE" id="PS51186">
    <property type="entry name" value="GNAT"/>
    <property type="match status" value="1"/>
</dbReference>
<evidence type="ECO:0000313" key="2">
    <source>
        <dbReference type="EMBL" id="KAL1400403.1"/>
    </source>
</evidence>
<dbReference type="AlphaFoldDB" id="A0ABD1DL82"/>
<dbReference type="PANTHER" id="PTHR20905:SF32">
    <property type="entry name" value="ARYLALKYLAMINE N-ACETYLTRANSFERASE-LIKE 7, ISOFORM A"/>
    <property type="match status" value="1"/>
</dbReference>
<feature type="domain" description="N-acetyltransferase" evidence="1">
    <location>
        <begin position="293"/>
        <end position="460"/>
    </location>
</feature>
<evidence type="ECO:0000313" key="3">
    <source>
        <dbReference type="Proteomes" id="UP001562425"/>
    </source>
</evidence>
<evidence type="ECO:0000259" key="1">
    <source>
        <dbReference type="PROSITE" id="PS51186"/>
    </source>
</evidence>
<keyword evidence="3" id="KW-1185">Reference proteome</keyword>
<organism evidence="2 3">
    <name type="scientific">Culex pipiens pipiens</name>
    <name type="common">Northern house mosquito</name>
    <dbReference type="NCBI Taxonomy" id="38569"/>
    <lineage>
        <taxon>Eukaryota</taxon>
        <taxon>Metazoa</taxon>
        <taxon>Ecdysozoa</taxon>
        <taxon>Arthropoda</taxon>
        <taxon>Hexapoda</taxon>
        <taxon>Insecta</taxon>
        <taxon>Pterygota</taxon>
        <taxon>Neoptera</taxon>
        <taxon>Endopterygota</taxon>
        <taxon>Diptera</taxon>
        <taxon>Nematocera</taxon>
        <taxon>Culicoidea</taxon>
        <taxon>Culicidae</taxon>
        <taxon>Culicinae</taxon>
        <taxon>Culicini</taxon>
        <taxon>Culex</taxon>
        <taxon>Culex</taxon>
    </lineage>
</organism>